<dbReference type="InterPro" id="IPR029102">
    <property type="entry name" value="Ntox4"/>
</dbReference>
<evidence type="ECO:0000259" key="3">
    <source>
        <dbReference type="Pfam" id="PF15541"/>
    </source>
</evidence>
<feature type="domain" description="eCIS core" evidence="2">
    <location>
        <begin position="215"/>
        <end position="291"/>
    </location>
</feature>
<feature type="region of interest" description="Disordered" evidence="1">
    <location>
        <begin position="824"/>
        <end position="855"/>
    </location>
</feature>
<reference evidence="4 5" key="1">
    <citation type="submission" date="2021-03" db="EMBL/GenBank/DDBJ databases">
        <authorList>
            <person name="Grouzdev D.S."/>
        </authorList>
    </citation>
    <scope>NUCLEOTIDE SEQUENCE [LARGE SCALE GENOMIC DNA]</scope>
    <source>
        <strain evidence="4 5">M50-1</strain>
    </source>
</reference>
<organism evidence="4 5">
    <name type="scientific">Candidatus Chloroploca mongolica</name>
    <dbReference type="NCBI Taxonomy" id="2528176"/>
    <lineage>
        <taxon>Bacteria</taxon>
        <taxon>Bacillati</taxon>
        <taxon>Chloroflexota</taxon>
        <taxon>Chloroflexia</taxon>
        <taxon>Chloroflexales</taxon>
        <taxon>Chloroflexineae</taxon>
        <taxon>Oscillochloridaceae</taxon>
        <taxon>Candidatus Chloroploca</taxon>
    </lineage>
</organism>
<dbReference type="EMBL" id="SIJK02000055">
    <property type="protein sequence ID" value="MBP1468094.1"/>
    <property type="molecule type" value="Genomic_DNA"/>
</dbReference>
<evidence type="ECO:0000256" key="1">
    <source>
        <dbReference type="SAM" id="MobiDB-lite"/>
    </source>
</evidence>
<proteinExistence type="predicted"/>
<dbReference type="InterPro" id="IPR024079">
    <property type="entry name" value="MetalloPept_cat_dom_sf"/>
</dbReference>
<sequence>MIEEARAAASICCQIAYQRAAGLAEPRERWSATARSLARQLLGITWPDLDWIASVIGEMRDRISAPSLAFRDASGHPMCGAREGYVIGSQPSIYLCEAFFNETLERRIQTLIHEAAHRAGIGEATKEEYCPIFDCATPCGGSETADAWAHYIHCLSGQRAEQGEVIDGRSKAHARQLPHPPASDKGHLQRRAASPSEATAVPPIVHDVLRSPGQPLDAATRTFMEPRFGQDFAQVRVHTDARAAASARAVNALAYTVGRNVVFGAGQYAPGTTEGRRLMAHELTHVVQQQDNPAEIMQQAGHLPSDPFEQEAEQVAEQIVLPAASASPLRSISRSPTAMRRQAVALDPARQSPSLIQPASTPQVLESVSQALRTEANKDAHWIKQILQSNEWLAPWNEDAIMEVVAKWMRKPLENGSRLTPFDYLINALRNVTFEVGWITKQHTGAFDQLFSRLSPAKITQFKRWMQSRGRIFRNEQAIEEVKLEISKEDVIRGVKVGGELALAVGSGGTSVLGRILLWLATELPEIYAKAHMILDTVNAIQTTRLDDLQQIVSAKGIGNLLVKALFGEVQGLPDLPLAAKEQEETEKEPAAERGGKGLTGMLRALMKLVRTLKKVYNRVMEYVHKGLTSINITRKSWFSPLAMAYSAIVSAIEAISDPAVVLRQMVGKLREVVSNFFHGIRGRFDTIASEIKAQITFLVQPARILSMLADQAVEWVLNLLITHPPTEALKQVFTIIQGVSGKSIIQLVRENFRFADDLIKEVADSDTVKRLIQPLKPPVSRIVGAVDDVVTRAGNLTSGAENKALGILTDGVGMVKELTGIDPVRPIGTEGAPPQPARTQRTAREAESGQQGAPSSLTEFLAVLKAGFHSRLLEIGGRLLAEKATALGKASLEKGTAVAKGFAGKIKGVVLGEKVPFAVLGEHHELWVEKQDREVFIFVASQKMEILQKIEAYKYAINDIKDAKKKQEAMALFSELETLSREVRFAAKTKNIASPKRIRMTKILAVIDKTLEKRFKSARSATQFAAKENAVTNPTTGEALIVSKVGKAIPRGRLEENMEGATAVGLPGWHRAHLVGPGTGKEFHTGIMYATRSYNLSYHKYLENTMRGVAEVLKNNFDMEVWQRCRAMPTTANKFQIHWGRYEIFTDDGNLLEDYTITERGNSKNPKVDENYSEGWKGLAQAFRK</sequence>
<feature type="domain" description="Bacterial toxin 4" evidence="3">
    <location>
        <begin position="1068"/>
        <end position="1132"/>
    </location>
</feature>
<dbReference type="Proteomes" id="UP001193081">
    <property type="component" value="Unassembled WGS sequence"/>
</dbReference>
<keyword evidence="5" id="KW-1185">Reference proteome</keyword>
<dbReference type="RefSeq" id="WP_167857513.1">
    <property type="nucleotide sequence ID" value="NZ_SIJK02000055.1"/>
</dbReference>
<dbReference type="Gene3D" id="3.40.390.10">
    <property type="entry name" value="Collagenase (Catalytic Domain)"/>
    <property type="match status" value="1"/>
</dbReference>
<protein>
    <submittedName>
        <fullName evidence="4">DUF4157 domain-containing protein</fullName>
    </submittedName>
</protein>
<dbReference type="Pfam" id="PF15541">
    <property type="entry name" value="Ntox4"/>
    <property type="match status" value="1"/>
</dbReference>
<dbReference type="InterPro" id="IPR025295">
    <property type="entry name" value="eCIS_core_dom"/>
</dbReference>
<evidence type="ECO:0000313" key="5">
    <source>
        <dbReference type="Proteomes" id="UP001193081"/>
    </source>
</evidence>
<evidence type="ECO:0000259" key="2">
    <source>
        <dbReference type="Pfam" id="PF13699"/>
    </source>
</evidence>
<accession>A0ABS4DF61</accession>
<comment type="caution">
    <text evidence="4">The sequence shown here is derived from an EMBL/GenBank/DDBJ whole genome shotgun (WGS) entry which is preliminary data.</text>
</comment>
<dbReference type="Pfam" id="PF13699">
    <property type="entry name" value="eCIS_core"/>
    <property type="match status" value="1"/>
</dbReference>
<evidence type="ECO:0000313" key="4">
    <source>
        <dbReference type="EMBL" id="MBP1468094.1"/>
    </source>
</evidence>
<gene>
    <name evidence="4" type="ORF">EYB53_020440</name>
</gene>
<feature type="region of interest" description="Disordered" evidence="1">
    <location>
        <begin position="165"/>
        <end position="200"/>
    </location>
</feature>
<name>A0ABS4DF61_9CHLR</name>